<gene>
    <name evidence="3" type="ORF">KP79_PYT10485</name>
</gene>
<protein>
    <submittedName>
        <fullName evidence="3">Usherin</fullName>
    </submittedName>
</protein>
<dbReference type="InterPro" id="IPR000157">
    <property type="entry name" value="TIR_dom"/>
</dbReference>
<dbReference type="SUPFAM" id="SSF52200">
    <property type="entry name" value="Toll/Interleukin receptor TIR domain"/>
    <property type="match status" value="2"/>
</dbReference>
<dbReference type="GO" id="GO:0007165">
    <property type="term" value="P:signal transduction"/>
    <property type="evidence" value="ECO:0007669"/>
    <property type="project" value="InterPro"/>
</dbReference>
<dbReference type="PANTHER" id="PTHR16253">
    <property type="entry name" value="TETRATRICOPEPTIDE REPEAT PROTEIN 22"/>
    <property type="match status" value="1"/>
</dbReference>
<comment type="caution">
    <text evidence="3">The sequence shown here is derived from an EMBL/GenBank/DDBJ whole genome shotgun (WGS) entry which is preliminary data.</text>
</comment>
<reference evidence="3 4" key="1">
    <citation type="journal article" date="2017" name="Nat. Ecol. Evol.">
        <title>Scallop genome provides insights into evolution of bilaterian karyotype and development.</title>
        <authorList>
            <person name="Wang S."/>
            <person name="Zhang J."/>
            <person name="Jiao W."/>
            <person name="Li J."/>
            <person name="Xun X."/>
            <person name="Sun Y."/>
            <person name="Guo X."/>
            <person name="Huan P."/>
            <person name="Dong B."/>
            <person name="Zhang L."/>
            <person name="Hu X."/>
            <person name="Sun X."/>
            <person name="Wang J."/>
            <person name="Zhao C."/>
            <person name="Wang Y."/>
            <person name="Wang D."/>
            <person name="Huang X."/>
            <person name="Wang R."/>
            <person name="Lv J."/>
            <person name="Li Y."/>
            <person name="Zhang Z."/>
            <person name="Liu B."/>
            <person name="Lu W."/>
            <person name="Hui Y."/>
            <person name="Liang J."/>
            <person name="Zhou Z."/>
            <person name="Hou R."/>
            <person name="Li X."/>
            <person name="Liu Y."/>
            <person name="Li H."/>
            <person name="Ning X."/>
            <person name="Lin Y."/>
            <person name="Zhao L."/>
            <person name="Xing Q."/>
            <person name="Dou J."/>
            <person name="Li Y."/>
            <person name="Mao J."/>
            <person name="Guo H."/>
            <person name="Dou H."/>
            <person name="Li T."/>
            <person name="Mu C."/>
            <person name="Jiang W."/>
            <person name="Fu Q."/>
            <person name="Fu X."/>
            <person name="Miao Y."/>
            <person name="Liu J."/>
            <person name="Yu Q."/>
            <person name="Li R."/>
            <person name="Liao H."/>
            <person name="Li X."/>
            <person name="Kong Y."/>
            <person name="Jiang Z."/>
            <person name="Chourrout D."/>
            <person name="Li R."/>
            <person name="Bao Z."/>
        </authorList>
    </citation>
    <scope>NUCLEOTIDE SEQUENCE [LARGE SCALE GENOMIC DNA]</scope>
    <source>
        <strain evidence="3 4">PY_sf001</strain>
    </source>
</reference>
<sequence>MNNLHFSMAYSFIGPSRRERSAASINTRASLERAHTMSVVRELKRSSKAPPLPRGKDFHVFFCFHLGLPDKDWVKVVSRELEYLGYKCCVFERDFETGISISANVKNALEKSVRTIVVLSSSYINKEWRQMELEYMSHGTEGISFVPILMEPCGIPPFLKYFQYINATGGKETWWRHLVDTLRGSAPTLPPRKRYHVLFAHNMADTAWVSKIVKTLESPNVGLICCYPGRDFKPGSPVIENVDHAIKRSVKIVLVLSQNFLALEWKKYYDGRMRGRRPIPVLVNNCELPPSLEDIVCIDAQSEKDLWWPVFLGALTEEDPVNDDSVSSSSKSVVSRQTEKR</sequence>
<evidence type="ECO:0000256" key="1">
    <source>
        <dbReference type="SAM" id="MobiDB-lite"/>
    </source>
</evidence>
<dbReference type="AlphaFoldDB" id="A0A210QXB4"/>
<evidence type="ECO:0000313" key="4">
    <source>
        <dbReference type="Proteomes" id="UP000242188"/>
    </source>
</evidence>
<dbReference type="Pfam" id="PF13676">
    <property type="entry name" value="TIR_2"/>
    <property type="match status" value="2"/>
</dbReference>
<feature type="compositionally biased region" description="Low complexity" evidence="1">
    <location>
        <begin position="325"/>
        <end position="335"/>
    </location>
</feature>
<dbReference type="OrthoDB" id="6058302at2759"/>
<dbReference type="Gene3D" id="3.40.50.10140">
    <property type="entry name" value="Toll/interleukin-1 receptor homology (TIR) domain"/>
    <property type="match status" value="2"/>
</dbReference>
<dbReference type="Proteomes" id="UP000242188">
    <property type="component" value="Unassembled WGS sequence"/>
</dbReference>
<dbReference type="InterPro" id="IPR035897">
    <property type="entry name" value="Toll_tir_struct_dom_sf"/>
</dbReference>
<dbReference type="STRING" id="6573.A0A210QXB4"/>
<accession>A0A210QXB4</accession>
<dbReference type="SMART" id="SM00255">
    <property type="entry name" value="TIR"/>
    <property type="match status" value="1"/>
</dbReference>
<name>A0A210QXB4_MIZYE</name>
<feature type="domain" description="TIR" evidence="2">
    <location>
        <begin position="193"/>
        <end position="337"/>
    </location>
</feature>
<proteinExistence type="predicted"/>
<feature type="region of interest" description="Disordered" evidence="1">
    <location>
        <begin position="319"/>
        <end position="341"/>
    </location>
</feature>
<feature type="domain" description="TIR" evidence="2">
    <location>
        <begin position="56"/>
        <end position="182"/>
    </location>
</feature>
<keyword evidence="4" id="KW-1185">Reference proteome</keyword>
<dbReference type="EMBL" id="NEDP02001349">
    <property type="protein sequence ID" value="OWF53387.1"/>
    <property type="molecule type" value="Genomic_DNA"/>
</dbReference>
<organism evidence="3 4">
    <name type="scientific">Mizuhopecten yessoensis</name>
    <name type="common">Japanese scallop</name>
    <name type="synonym">Patinopecten yessoensis</name>
    <dbReference type="NCBI Taxonomy" id="6573"/>
    <lineage>
        <taxon>Eukaryota</taxon>
        <taxon>Metazoa</taxon>
        <taxon>Spiralia</taxon>
        <taxon>Lophotrochozoa</taxon>
        <taxon>Mollusca</taxon>
        <taxon>Bivalvia</taxon>
        <taxon>Autobranchia</taxon>
        <taxon>Pteriomorphia</taxon>
        <taxon>Pectinida</taxon>
        <taxon>Pectinoidea</taxon>
        <taxon>Pectinidae</taxon>
        <taxon>Mizuhopecten</taxon>
    </lineage>
</organism>
<dbReference type="PROSITE" id="PS50104">
    <property type="entry name" value="TIR"/>
    <property type="match status" value="2"/>
</dbReference>
<evidence type="ECO:0000259" key="2">
    <source>
        <dbReference type="PROSITE" id="PS50104"/>
    </source>
</evidence>
<evidence type="ECO:0000313" key="3">
    <source>
        <dbReference type="EMBL" id="OWF53387.1"/>
    </source>
</evidence>
<dbReference type="PANTHER" id="PTHR16253:SF0">
    <property type="entry name" value="TETRATRICOPEPTIDE REPEAT PROTEIN 22"/>
    <property type="match status" value="1"/>
</dbReference>
<dbReference type="InterPro" id="IPR042342">
    <property type="entry name" value="TTC22"/>
</dbReference>